<dbReference type="InterPro" id="IPR039039">
    <property type="entry name" value="RAI1-like_fam"/>
</dbReference>
<dbReference type="Proteomes" id="UP000271889">
    <property type="component" value="Unassembled WGS sequence"/>
</dbReference>
<keyword evidence="2" id="KW-0378">Hydrolase</keyword>
<keyword evidence="2" id="KW-0694">RNA-binding</keyword>
<dbReference type="GO" id="GO:0034353">
    <property type="term" value="F:mRNA 5'-diphosphatase activity"/>
    <property type="evidence" value="ECO:0007669"/>
    <property type="project" value="TreeGrafter"/>
</dbReference>
<protein>
    <recommendedName>
        <fullName evidence="2">Decapping nuclease</fullName>
        <ecNumber evidence="2">3.6.1.-</ecNumber>
    </recommendedName>
</protein>
<dbReference type="PANTHER" id="PTHR12395">
    <property type="entry name" value="DOM-3 RELATED"/>
    <property type="match status" value="1"/>
</dbReference>
<organism evidence="4 5">
    <name type="scientific">Cylicostephanus goldi</name>
    <name type="common">Nematode worm</name>
    <dbReference type="NCBI Taxonomy" id="71465"/>
    <lineage>
        <taxon>Eukaryota</taxon>
        <taxon>Metazoa</taxon>
        <taxon>Ecdysozoa</taxon>
        <taxon>Nematoda</taxon>
        <taxon>Chromadorea</taxon>
        <taxon>Rhabditida</taxon>
        <taxon>Rhabditina</taxon>
        <taxon>Rhabditomorpha</taxon>
        <taxon>Strongyloidea</taxon>
        <taxon>Strongylidae</taxon>
        <taxon>Cylicostephanus</taxon>
    </lineage>
</organism>
<keyword evidence="5" id="KW-1185">Reference proteome</keyword>
<evidence type="ECO:0000256" key="1">
    <source>
        <dbReference type="ARBA" id="ARBA00006562"/>
    </source>
</evidence>
<dbReference type="GO" id="GO:0004518">
    <property type="term" value="F:nuclease activity"/>
    <property type="evidence" value="ECO:0007669"/>
    <property type="project" value="UniProtKB-KW"/>
</dbReference>
<dbReference type="GO" id="GO:0110155">
    <property type="term" value="P:NAD-cap decapping"/>
    <property type="evidence" value="ECO:0007669"/>
    <property type="project" value="TreeGrafter"/>
</dbReference>
<keyword evidence="2" id="KW-0479">Metal-binding</keyword>
<evidence type="ECO:0000313" key="4">
    <source>
        <dbReference type="EMBL" id="VDK59579.1"/>
    </source>
</evidence>
<dbReference type="AlphaFoldDB" id="A0A3P6RGK3"/>
<name>A0A3P6RGK3_CYLGO</name>
<dbReference type="GO" id="GO:0003723">
    <property type="term" value="F:RNA binding"/>
    <property type="evidence" value="ECO:0007669"/>
    <property type="project" value="UniProtKB-KW"/>
</dbReference>
<dbReference type="EC" id="3.6.1.-" evidence="2"/>
<dbReference type="GO" id="GO:0000956">
    <property type="term" value="P:nuclear-transcribed mRNA catabolic process"/>
    <property type="evidence" value="ECO:0007669"/>
    <property type="project" value="TreeGrafter"/>
</dbReference>
<dbReference type="GO" id="GO:0000166">
    <property type="term" value="F:nucleotide binding"/>
    <property type="evidence" value="ECO:0007669"/>
    <property type="project" value="UniProtKB-KW"/>
</dbReference>
<keyword evidence="2" id="KW-0539">Nucleus</keyword>
<evidence type="ECO:0000256" key="2">
    <source>
        <dbReference type="RuleBase" id="RU367113"/>
    </source>
</evidence>
<proteinExistence type="inferred from homology"/>
<dbReference type="GO" id="GO:0005634">
    <property type="term" value="C:nucleus"/>
    <property type="evidence" value="ECO:0007669"/>
    <property type="project" value="UniProtKB-SubCell"/>
</dbReference>
<dbReference type="GO" id="GO:0046872">
    <property type="term" value="F:metal ion binding"/>
    <property type="evidence" value="ECO:0007669"/>
    <property type="project" value="UniProtKB-KW"/>
</dbReference>
<dbReference type="GO" id="GO:0005829">
    <property type="term" value="C:cytosol"/>
    <property type="evidence" value="ECO:0007669"/>
    <property type="project" value="TreeGrafter"/>
</dbReference>
<comment type="function">
    <text evidence="2">Decapping enzyme for NAD-capped RNAs: specifically hydrolyzes the nicotinamide adenine dinucleotide (NAD) cap from a subset of RNAs by removing the entire NAD moiety from the 5'-end of an NAD-capped RNA.</text>
</comment>
<accession>A0A3P6RGK3</accession>
<reference evidence="4 5" key="1">
    <citation type="submission" date="2018-11" db="EMBL/GenBank/DDBJ databases">
        <authorList>
            <consortium name="Pathogen Informatics"/>
        </authorList>
    </citation>
    <scope>NUCLEOTIDE SEQUENCE [LARGE SCALE GENOMIC DNA]</scope>
</reference>
<dbReference type="OrthoDB" id="5853397at2759"/>
<comment type="similarity">
    <text evidence="1 2">Belongs to the DXO/Dom3Z family.</text>
</comment>
<dbReference type="EMBL" id="UYRV01013385">
    <property type="protein sequence ID" value="VDK59579.1"/>
    <property type="molecule type" value="Genomic_DNA"/>
</dbReference>
<dbReference type="PANTHER" id="PTHR12395:SF9">
    <property type="entry name" value="DECAPPING AND EXORIBONUCLEASE PROTEIN"/>
    <property type="match status" value="1"/>
</dbReference>
<comment type="subcellular location">
    <subcellularLocation>
        <location evidence="2">Nucleus</location>
    </subcellularLocation>
</comment>
<feature type="domain" description="RAI1-like" evidence="3">
    <location>
        <begin position="11"/>
        <end position="149"/>
    </location>
</feature>
<keyword evidence="2" id="KW-0547">Nucleotide-binding</keyword>
<evidence type="ECO:0000313" key="5">
    <source>
        <dbReference type="Proteomes" id="UP000271889"/>
    </source>
</evidence>
<gene>
    <name evidence="4" type="ORF">CGOC_LOCUS4712</name>
</gene>
<sequence>MPARAKHMYDQETVINGKKVIIDLNQGFDTFMKKEEDREKTAKYLELKVTGERLDNFWKWIIMQAPKGSSLKKVLYEADFVCCYGLMKRIGSTPFSSKNGWEFSAVYFDDVIFLCEEERYETWHTMSEEKARSSYYELKFKQYMTVEENSVSFLSLL</sequence>
<dbReference type="InterPro" id="IPR013961">
    <property type="entry name" value="RAI1"/>
</dbReference>
<dbReference type="Pfam" id="PF08652">
    <property type="entry name" value="RAI1"/>
    <property type="match status" value="1"/>
</dbReference>
<comment type="cofactor">
    <cofactor evidence="2">
        <name>a divalent metal cation</name>
        <dbReference type="ChEBI" id="CHEBI:60240"/>
    </cofactor>
</comment>
<evidence type="ECO:0000259" key="3">
    <source>
        <dbReference type="Pfam" id="PF08652"/>
    </source>
</evidence>
<keyword evidence="2" id="KW-0540">Nuclease</keyword>